<comment type="subcellular location">
    <subcellularLocation>
        <location evidence="1">Membrane</location>
        <topology evidence="1">Multi-pass membrane protein</topology>
    </subcellularLocation>
</comment>
<proteinExistence type="predicted"/>
<keyword evidence="2 8" id="KW-0812">Transmembrane</keyword>
<evidence type="ECO:0000256" key="5">
    <source>
        <dbReference type="ARBA" id="ARBA00023136"/>
    </source>
</evidence>
<keyword evidence="4" id="KW-0297">G-protein coupled receptor</keyword>
<evidence type="ECO:0000313" key="11">
    <source>
        <dbReference type="Proteomes" id="UP000694722"/>
    </source>
</evidence>
<feature type="transmembrane region" description="Helical" evidence="8">
    <location>
        <begin position="20"/>
        <end position="48"/>
    </location>
</feature>
<protein>
    <recommendedName>
        <fullName evidence="9">G-protein coupled receptors family 1 profile domain-containing protein</fullName>
    </recommendedName>
</protein>
<dbReference type="Pfam" id="PF13853">
    <property type="entry name" value="7tm_4"/>
    <property type="match status" value="1"/>
</dbReference>
<feature type="transmembrane region" description="Helical" evidence="8">
    <location>
        <begin position="54"/>
        <end position="81"/>
    </location>
</feature>
<feature type="transmembrane region" description="Helical" evidence="8">
    <location>
        <begin position="102"/>
        <end position="123"/>
    </location>
</feature>
<sequence>MVGNLLIVATINVSNTLNPLMYFFLASLLLMDITYSLSITLRLISYLFFGENTISLQFCIIQLFTEHLFGGSEVILLLVMAYDHYVAKCKPFHYLVIMRKSLCVVLLVVSRVGSFLHTVIQLNSIYALPFCGHNVIDHLVCDVFTLLKLICTGILVVANGGLICSI</sequence>
<dbReference type="Ensembl" id="ENSSSCT00040087265.1">
    <property type="protein sequence ID" value="ENSSSCP00040038330.1"/>
    <property type="gene ID" value="ENSSSCG00040063950.1"/>
</dbReference>
<evidence type="ECO:0000256" key="8">
    <source>
        <dbReference type="SAM" id="Phobius"/>
    </source>
</evidence>
<dbReference type="GO" id="GO:0004984">
    <property type="term" value="F:olfactory receptor activity"/>
    <property type="evidence" value="ECO:0007669"/>
    <property type="project" value="InterPro"/>
</dbReference>
<name>A0A8D1FRD6_PIG</name>
<keyword evidence="3 8" id="KW-1133">Transmembrane helix</keyword>
<dbReference type="InterPro" id="IPR050427">
    <property type="entry name" value="Olfactory_Receptors"/>
</dbReference>
<evidence type="ECO:0000259" key="9">
    <source>
        <dbReference type="PROSITE" id="PS50262"/>
    </source>
</evidence>
<feature type="domain" description="G-protein coupled receptors family 1 profile" evidence="9">
    <location>
        <begin position="3"/>
        <end position="166"/>
    </location>
</feature>
<dbReference type="InterPro" id="IPR000725">
    <property type="entry name" value="Olfact_rcpt"/>
</dbReference>
<keyword evidence="5 8" id="KW-0472">Membrane</keyword>
<evidence type="ECO:0000256" key="1">
    <source>
        <dbReference type="ARBA" id="ARBA00004141"/>
    </source>
</evidence>
<evidence type="ECO:0000256" key="6">
    <source>
        <dbReference type="ARBA" id="ARBA00023170"/>
    </source>
</evidence>
<evidence type="ECO:0000256" key="3">
    <source>
        <dbReference type="ARBA" id="ARBA00022989"/>
    </source>
</evidence>
<keyword evidence="7" id="KW-0807">Transducer</keyword>
<evidence type="ECO:0000256" key="4">
    <source>
        <dbReference type="ARBA" id="ARBA00023040"/>
    </source>
</evidence>
<reference evidence="10" key="1">
    <citation type="submission" date="2025-08" db="UniProtKB">
        <authorList>
            <consortium name="Ensembl"/>
        </authorList>
    </citation>
    <scope>IDENTIFICATION</scope>
</reference>
<evidence type="ECO:0000256" key="7">
    <source>
        <dbReference type="ARBA" id="ARBA00023224"/>
    </source>
</evidence>
<dbReference type="PROSITE" id="PS50262">
    <property type="entry name" value="G_PROTEIN_RECEP_F1_2"/>
    <property type="match status" value="1"/>
</dbReference>
<keyword evidence="6" id="KW-0675">Receptor</keyword>
<evidence type="ECO:0000313" key="10">
    <source>
        <dbReference type="Ensembl" id="ENSSSCP00040038330.1"/>
    </source>
</evidence>
<dbReference type="SUPFAM" id="SSF81321">
    <property type="entry name" value="Family A G protein-coupled receptor-like"/>
    <property type="match status" value="1"/>
</dbReference>
<dbReference type="PRINTS" id="PR00245">
    <property type="entry name" value="OLFACTORYR"/>
</dbReference>
<dbReference type="Proteomes" id="UP000694722">
    <property type="component" value="Unplaced"/>
</dbReference>
<dbReference type="GO" id="GO:0005886">
    <property type="term" value="C:plasma membrane"/>
    <property type="evidence" value="ECO:0007669"/>
    <property type="project" value="UniProtKB-ARBA"/>
</dbReference>
<organism evidence="10 11">
    <name type="scientific">Sus scrofa</name>
    <name type="common">Pig</name>
    <dbReference type="NCBI Taxonomy" id="9823"/>
    <lineage>
        <taxon>Eukaryota</taxon>
        <taxon>Metazoa</taxon>
        <taxon>Chordata</taxon>
        <taxon>Craniata</taxon>
        <taxon>Vertebrata</taxon>
        <taxon>Euteleostomi</taxon>
        <taxon>Mammalia</taxon>
        <taxon>Eutheria</taxon>
        <taxon>Laurasiatheria</taxon>
        <taxon>Artiodactyla</taxon>
        <taxon>Suina</taxon>
        <taxon>Suidae</taxon>
        <taxon>Sus</taxon>
    </lineage>
</organism>
<dbReference type="PANTHER" id="PTHR48002">
    <property type="entry name" value="OLFACTORY RECEPTOR"/>
    <property type="match status" value="1"/>
</dbReference>
<dbReference type="GO" id="GO:0004930">
    <property type="term" value="F:G protein-coupled receptor activity"/>
    <property type="evidence" value="ECO:0007669"/>
    <property type="project" value="UniProtKB-KW"/>
</dbReference>
<evidence type="ECO:0000256" key="2">
    <source>
        <dbReference type="ARBA" id="ARBA00022692"/>
    </source>
</evidence>
<dbReference type="AlphaFoldDB" id="A0A8D1FRD6"/>
<feature type="transmembrane region" description="Helical" evidence="8">
    <location>
        <begin position="143"/>
        <end position="164"/>
    </location>
</feature>
<dbReference type="InterPro" id="IPR017452">
    <property type="entry name" value="GPCR_Rhodpsn_7TM"/>
</dbReference>
<dbReference type="Gene3D" id="1.20.1070.10">
    <property type="entry name" value="Rhodopsin 7-helix transmembrane proteins"/>
    <property type="match status" value="1"/>
</dbReference>
<accession>A0A8D1FRD6</accession>